<accession>A0A2P6U4K8</accession>
<evidence type="ECO:0000256" key="1">
    <source>
        <dbReference type="SAM" id="MobiDB-lite"/>
    </source>
</evidence>
<feature type="region of interest" description="Disordered" evidence="1">
    <location>
        <begin position="382"/>
        <end position="515"/>
    </location>
</feature>
<evidence type="ECO:0000313" key="3">
    <source>
        <dbReference type="Proteomes" id="UP000239899"/>
    </source>
</evidence>
<protein>
    <submittedName>
        <fullName evidence="2">Uncharacterized protein</fullName>
    </submittedName>
</protein>
<dbReference type="Proteomes" id="UP000239899">
    <property type="component" value="Unassembled WGS sequence"/>
</dbReference>
<feature type="region of interest" description="Disordered" evidence="1">
    <location>
        <begin position="121"/>
        <end position="174"/>
    </location>
</feature>
<evidence type="ECO:0000313" key="2">
    <source>
        <dbReference type="EMBL" id="PRW61236.1"/>
    </source>
</evidence>
<dbReference type="PANTHER" id="PTHR43941:SF1">
    <property type="entry name" value="STRUCTURAL MAINTENANCE OF CHROMOSOMES PROTEIN 2"/>
    <property type="match status" value="1"/>
</dbReference>
<feature type="compositionally biased region" description="Polar residues" evidence="1">
    <location>
        <begin position="501"/>
        <end position="515"/>
    </location>
</feature>
<dbReference type="OrthoDB" id="10592403at2759"/>
<feature type="region of interest" description="Disordered" evidence="1">
    <location>
        <begin position="238"/>
        <end position="286"/>
    </location>
</feature>
<reference evidence="2 3" key="1">
    <citation type="journal article" date="2018" name="Plant J.">
        <title>Genome sequences of Chlorella sorokiniana UTEX 1602 and Micractinium conductrix SAG 241.80: implications to maltose excretion by a green alga.</title>
        <authorList>
            <person name="Arriola M.B."/>
            <person name="Velmurugan N."/>
            <person name="Zhang Y."/>
            <person name="Plunkett M.H."/>
            <person name="Hondzo H."/>
            <person name="Barney B.M."/>
        </authorList>
    </citation>
    <scope>NUCLEOTIDE SEQUENCE [LARGE SCALE GENOMIC DNA]</scope>
    <source>
        <strain evidence="3">UTEX 1602</strain>
    </source>
</reference>
<feature type="compositionally biased region" description="Low complexity" evidence="1">
    <location>
        <begin position="432"/>
        <end position="452"/>
    </location>
</feature>
<organism evidence="2 3">
    <name type="scientific">Chlorella sorokiniana</name>
    <name type="common">Freshwater green alga</name>
    <dbReference type="NCBI Taxonomy" id="3076"/>
    <lineage>
        <taxon>Eukaryota</taxon>
        <taxon>Viridiplantae</taxon>
        <taxon>Chlorophyta</taxon>
        <taxon>core chlorophytes</taxon>
        <taxon>Trebouxiophyceae</taxon>
        <taxon>Chlorellales</taxon>
        <taxon>Chlorellaceae</taxon>
        <taxon>Chlorella clade</taxon>
        <taxon>Chlorella</taxon>
    </lineage>
</organism>
<dbReference type="EMBL" id="LHPG02000001">
    <property type="protein sequence ID" value="PRW61236.1"/>
    <property type="molecule type" value="Genomic_DNA"/>
</dbReference>
<dbReference type="PANTHER" id="PTHR43941">
    <property type="entry name" value="STRUCTURAL MAINTENANCE OF CHROMOSOMES PROTEIN 2"/>
    <property type="match status" value="1"/>
</dbReference>
<name>A0A2P6U4K8_CHLSO</name>
<feature type="compositionally biased region" description="Gly residues" evidence="1">
    <location>
        <begin position="480"/>
        <end position="497"/>
    </location>
</feature>
<feature type="compositionally biased region" description="Pro residues" evidence="1">
    <location>
        <begin position="251"/>
        <end position="264"/>
    </location>
</feature>
<proteinExistence type="predicted"/>
<feature type="compositionally biased region" description="Low complexity" evidence="1">
    <location>
        <begin position="265"/>
        <end position="278"/>
    </location>
</feature>
<gene>
    <name evidence="2" type="ORF">C2E21_0382</name>
</gene>
<dbReference type="AlphaFoldDB" id="A0A2P6U4K8"/>
<comment type="caution">
    <text evidence="2">The sequence shown here is derived from an EMBL/GenBank/DDBJ whole genome shotgun (WGS) entry which is preliminary data.</text>
</comment>
<sequence length="805" mass="82982">MAGVGAVATAAAAPAASGLAASYAAVQSTLRRQFFGDLVELRGALVNTLNLEPQRAANLHLKLQLIDAALRMLEETKAEVTSADMASLMNMSAKVVRAVEAWRARRMSGRQRDAAVEALQPSNTLQQQSASQQQQLQSASQQQQAQSTSQQQQQQQEQSKLLQPEEQQQQAASQQQQATSQQQQVTSQQQQSATSQQQQATSQQQQQQQQQQSSQARPPQVVAVCVDADGSLRSRITSPFAAPEVQLAPPRDAPTPALPPPPPTAGVKDATAAAAAAGRGDDGTGTPLSSVDQFDFLSKLIVDPVDPLSAPAVSLLPDIDWEVPEVKPSGNLDTLLPSEASQVLLAQQRTVAQKRAAARAQRMSSAEAFLARVSANAAAEGSFDAEGPGASGSLAPLPSYQQQRSQQGGVPPGLPLGPPSQPPAKQQKQHHPQQPGHRQDDQPAAAAAAARASHCPLTSPKSAATHSPVGAVHQEVSSNSGGGSRLSAGGGSLGFNGGNPHSLQLSASSRQQGELHTTNPSLVGELKLLGLSSGGLQLGSQALPPHLQTMASYTRQTAAAAQLAAADHQQAERLSALRLLQQFPHAALHGGCGALQQLLSAGDSFGAPGGLGADPAGQLQQVAALQAQQQAAQLAQVAALERYRRDQLHYQQLQQQLMQPFGGFPQLQPQAPAYHQVQFAGGSSTRPAGSGGMPALSAGAAGFPGLPGHSGSAGMPGMPVAADGQPFPVCPSLAAGASSSGAGGMWQAPNGVLAAGPHAGHAPLMQASGQHALRGASAGFGESASMSSGASSRQKRRRALLYSFC</sequence>
<feature type="compositionally biased region" description="Pro residues" evidence="1">
    <location>
        <begin position="412"/>
        <end position="422"/>
    </location>
</feature>
<dbReference type="STRING" id="3076.A0A2P6U4K8"/>
<keyword evidence="3" id="KW-1185">Reference proteome</keyword>
<feature type="compositionally biased region" description="Low complexity" evidence="1">
    <location>
        <begin position="126"/>
        <end position="174"/>
    </location>
</feature>